<dbReference type="EMBL" id="JBHUDX010000013">
    <property type="protein sequence ID" value="MFD1657768.1"/>
    <property type="molecule type" value="Genomic_DNA"/>
</dbReference>
<dbReference type="PANTHER" id="PTHR33746:SF4">
    <property type="entry name" value="RUBRERYTHRIN"/>
    <property type="match status" value="1"/>
</dbReference>
<reference evidence="4" key="1">
    <citation type="journal article" date="2019" name="Int. J. Syst. Evol. Microbiol.">
        <title>The Global Catalogue of Microorganisms (GCM) 10K type strain sequencing project: providing services to taxonomists for standard genome sequencing and annotation.</title>
        <authorList>
            <consortium name="The Broad Institute Genomics Platform"/>
            <consortium name="The Broad Institute Genome Sequencing Center for Infectious Disease"/>
            <person name="Wu L."/>
            <person name="Ma J."/>
        </authorList>
    </citation>
    <scope>NUCLEOTIDE SEQUENCE [LARGE SCALE GENOMIC DNA]</scope>
    <source>
        <strain evidence="4">CGMCC 1.12470</strain>
    </source>
</reference>
<dbReference type="Pfam" id="PF02915">
    <property type="entry name" value="Rubrerythrin"/>
    <property type="match status" value="2"/>
</dbReference>
<evidence type="ECO:0000259" key="2">
    <source>
        <dbReference type="PROSITE" id="PS50905"/>
    </source>
</evidence>
<evidence type="ECO:0000313" key="4">
    <source>
        <dbReference type="Proteomes" id="UP001597261"/>
    </source>
</evidence>
<keyword evidence="4" id="KW-1185">Reference proteome</keyword>
<dbReference type="Proteomes" id="UP001597261">
    <property type="component" value="Unassembled WGS sequence"/>
</dbReference>
<dbReference type="InterPro" id="IPR052753">
    <property type="entry name" value="Rbr2/Nigerythrin"/>
</dbReference>
<dbReference type="PROSITE" id="PS50905">
    <property type="entry name" value="FERRITIN_LIKE"/>
    <property type="match status" value="2"/>
</dbReference>
<dbReference type="Gene3D" id="1.20.1260.10">
    <property type="match status" value="2"/>
</dbReference>
<dbReference type="InterPro" id="IPR009078">
    <property type="entry name" value="Ferritin-like_SF"/>
</dbReference>
<feature type="domain" description="Ferritin-like diiron" evidence="2">
    <location>
        <begin position="34"/>
        <end position="165"/>
    </location>
</feature>
<comment type="caution">
    <text evidence="3">The sequence shown here is derived from an EMBL/GenBank/DDBJ whole genome shotgun (WGS) entry which is preliminary data.</text>
</comment>
<name>A0ABW4ILN6_9ACTN</name>
<dbReference type="InterPro" id="IPR012347">
    <property type="entry name" value="Ferritin-like"/>
</dbReference>
<feature type="signal peptide" evidence="1">
    <location>
        <begin position="1"/>
        <end position="27"/>
    </location>
</feature>
<sequence>MPCPIRALTTGAFVLTLSMSVGSAASAVPDDSIGALHAQTRTDLDASMRGEAYAYASYSLFAAQARKQGLASVDGLFQRTAKVELGEHFAEEARLSGLAGSDAADLQAALKGEAYESQTMYATFARQARQDGDASAAEMFDELARDEAAHHSAFTKALEAVRTGRGSIPAPPSAAAEAVQAGAPRVRAARTKTDLDTAMHGEALAAAKYTQFAKAATAHGNQALARLFNGIAEIELREHFAGMAKLAGTVGTTRENLTKAITGERYESESMYPAFAQQARAADDSAAAKLFAHNAEDEAAHARSFETARSALR</sequence>
<keyword evidence="1" id="KW-0732">Signal</keyword>
<dbReference type="RefSeq" id="WP_381079247.1">
    <property type="nucleotide sequence ID" value="NZ_JBHUDX010000013.1"/>
</dbReference>
<evidence type="ECO:0000313" key="3">
    <source>
        <dbReference type="EMBL" id="MFD1657768.1"/>
    </source>
</evidence>
<feature type="domain" description="Ferritin-like diiron" evidence="2">
    <location>
        <begin position="185"/>
        <end position="313"/>
    </location>
</feature>
<dbReference type="InterPro" id="IPR003251">
    <property type="entry name" value="Rr_diiron-bd_dom"/>
</dbReference>
<proteinExistence type="predicted"/>
<feature type="chain" id="PRO_5045654778" evidence="1">
    <location>
        <begin position="28"/>
        <end position="313"/>
    </location>
</feature>
<accession>A0ABW4ILN6</accession>
<gene>
    <name evidence="3" type="ORF">ACFSL4_05915</name>
</gene>
<evidence type="ECO:0000256" key="1">
    <source>
        <dbReference type="SAM" id="SignalP"/>
    </source>
</evidence>
<protein>
    <submittedName>
        <fullName evidence="3">Ferritin family protein</fullName>
    </submittedName>
</protein>
<dbReference type="SUPFAM" id="SSF47240">
    <property type="entry name" value="Ferritin-like"/>
    <property type="match status" value="2"/>
</dbReference>
<organism evidence="3 4">
    <name type="scientific">Streptomyces caeni</name>
    <dbReference type="NCBI Taxonomy" id="2307231"/>
    <lineage>
        <taxon>Bacteria</taxon>
        <taxon>Bacillati</taxon>
        <taxon>Actinomycetota</taxon>
        <taxon>Actinomycetes</taxon>
        <taxon>Kitasatosporales</taxon>
        <taxon>Streptomycetaceae</taxon>
        <taxon>Streptomyces</taxon>
    </lineage>
</organism>
<dbReference type="PANTHER" id="PTHR33746">
    <property type="entry name" value="RUBRERYTHRIN"/>
    <property type="match status" value="1"/>
</dbReference>
<dbReference type="InterPro" id="IPR009040">
    <property type="entry name" value="Ferritin-like_diiron"/>
</dbReference>